<feature type="compositionally biased region" description="Basic and acidic residues" evidence="1">
    <location>
        <begin position="1"/>
        <end position="12"/>
    </location>
</feature>
<comment type="caution">
    <text evidence="2">The sequence shown here is derived from an EMBL/GenBank/DDBJ whole genome shotgun (WGS) entry which is preliminary data.</text>
</comment>
<evidence type="ECO:0000313" key="2">
    <source>
        <dbReference type="EMBL" id="KAL0427276.1"/>
    </source>
</evidence>
<organism evidence="2">
    <name type="scientific">Sesamum latifolium</name>
    <dbReference type="NCBI Taxonomy" id="2727402"/>
    <lineage>
        <taxon>Eukaryota</taxon>
        <taxon>Viridiplantae</taxon>
        <taxon>Streptophyta</taxon>
        <taxon>Embryophyta</taxon>
        <taxon>Tracheophyta</taxon>
        <taxon>Spermatophyta</taxon>
        <taxon>Magnoliopsida</taxon>
        <taxon>eudicotyledons</taxon>
        <taxon>Gunneridae</taxon>
        <taxon>Pentapetalae</taxon>
        <taxon>asterids</taxon>
        <taxon>lamiids</taxon>
        <taxon>Lamiales</taxon>
        <taxon>Pedaliaceae</taxon>
        <taxon>Sesamum</taxon>
    </lineage>
</organism>
<name>A0AAW2VG36_9LAMI</name>
<evidence type="ECO:0000256" key="1">
    <source>
        <dbReference type="SAM" id="MobiDB-lite"/>
    </source>
</evidence>
<feature type="region of interest" description="Disordered" evidence="1">
    <location>
        <begin position="1"/>
        <end position="55"/>
    </location>
</feature>
<reference evidence="2" key="2">
    <citation type="journal article" date="2024" name="Plant">
        <title>Genomic evolution and insights into agronomic trait innovations of Sesamum species.</title>
        <authorList>
            <person name="Miao H."/>
            <person name="Wang L."/>
            <person name="Qu L."/>
            <person name="Liu H."/>
            <person name="Sun Y."/>
            <person name="Le M."/>
            <person name="Wang Q."/>
            <person name="Wei S."/>
            <person name="Zheng Y."/>
            <person name="Lin W."/>
            <person name="Duan Y."/>
            <person name="Cao H."/>
            <person name="Xiong S."/>
            <person name="Wang X."/>
            <person name="Wei L."/>
            <person name="Li C."/>
            <person name="Ma Q."/>
            <person name="Ju M."/>
            <person name="Zhao R."/>
            <person name="Li G."/>
            <person name="Mu C."/>
            <person name="Tian Q."/>
            <person name="Mei H."/>
            <person name="Zhang T."/>
            <person name="Gao T."/>
            <person name="Zhang H."/>
        </authorList>
    </citation>
    <scope>NUCLEOTIDE SEQUENCE</scope>
    <source>
        <strain evidence="2">KEN1</strain>
    </source>
</reference>
<gene>
    <name evidence="2" type="ORF">Slati_2902400</name>
</gene>
<proteinExistence type="predicted"/>
<protein>
    <submittedName>
        <fullName evidence="2">Uncharacterized protein</fullName>
    </submittedName>
</protein>
<sequence>MFNKLLQDKALDTGKGPGGSSFSKRMLTKSPPSTLASSASTGDSRGKKQVDPTSPRLRGSRLFLVHLPNLFPNLQPFLICSVLHPCSALKYYYHGYRTCAGQFVNAGYPPLTAPTEFSDINAGLANAPEPDEEVSPEFPESLLRAHPEGEAPMDLEDLAEDAVPLRVVPPPASDKVTPSADA</sequence>
<accession>A0AAW2VG36</accession>
<dbReference type="EMBL" id="JACGWN010000010">
    <property type="protein sequence ID" value="KAL0427276.1"/>
    <property type="molecule type" value="Genomic_DNA"/>
</dbReference>
<reference evidence="2" key="1">
    <citation type="submission" date="2020-06" db="EMBL/GenBank/DDBJ databases">
        <authorList>
            <person name="Li T."/>
            <person name="Hu X."/>
            <person name="Zhang T."/>
            <person name="Song X."/>
            <person name="Zhang H."/>
            <person name="Dai N."/>
            <person name="Sheng W."/>
            <person name="Hou X."/>
            <person name="Wei L."/>
        </authorList>
    </citation>
    <scope>NUCLEOTIDE SEQUENCE</scope>
    <source>
        <strain evidence="2">KEN1</strain>
        <tissue evidence="2">Leaf</tissue>
    </source>
</reference>
<dbReference type="AlphaFoldDB" id="A0AAW2VG36"/>
<feature type="compositionally biased region" description="Acidic residues" evidence="1">
    <location>
        <begin position="151"/>
        <end position="160"/>
    </location>
</feature>
<feature type="region of interest" description="Disordered" evidence="1">
    <location>
        <begin position="123"/>
        <end position="160"/>
    </location>
</feature>
<feature type="compositionally biased region" description="Low complexity" evidence="1">
    <location>
        <begin position="28"/>
        <end position="40"/>
    </location>
</feature>